<sequence>MAWISTTRKNAPGLDIDADALLFHLLGLSAQHQALEVSQQQRGTLALFGHSQRSKAWLLNALCGDSHDRLPIAVGEKRLDYATHINPGHRRCQMALRFTCENPSSDNDFPLRLRLLREAQLAQVFIGHAVNRTLRAQTFRERLALLQNLRQPQVTAALTAEDAANVVLFWQSVVPTAQQEISESEWYAFAELLPSLDLDARTRAWSLLWGDRPDLTQQWQTLSHTLHLLGNATDICAPLSLLVDTFMLPTEGFLSAGCEDDPSVLVQLPGQQTVSLSRSTLALLTAELVLCSPCNVLKDVDIIDIPAPPFDGSGALWASKCHWLLEAFRQQRQPDVLVICNATHQRSAIPYIARSLSQWADTTQPQQDGGLPGLVWTITPQDDRAANNVQLDEAIQRLVGKPGQRWGTLHAFDSSSLARLIEWLARATLPATRKQRFDTLAVLHKQAVQTLLRPILNGQESHSVQSESLIRALQGQAAHHGELLEGLLPSLERFNAIGEIQHAREARVTTQIHADFDLFAKPDSLALPQKRAHDAGTQAFRLWCQHLRHWGRQQASAERLGLSPDTLQQLCDTLIAISHQRKLAEQLCLAATQHQASPAQLRAIIGNFISWLGYAGINAAERPASRVAMGLAIFAAPPARTMHRLTQLDEQPVHAASRYVYDWLVALYTRAGECRDDIYDVSSPDRQALRQMLKVM</sequence>
<name>A0ABY3S1B9_9ENTR</name>
<reference evidence="1 2" key="1">
    <citation type="journal article" date="2022" name="Int. J. Syst. Evol. Microbiol.">
        <title>Pseudocitrobacter corydidari sp. nov., isolated from the Asian emerald cockroach Corydidarum magnifica.</title>
        <authorList>
            <person name="Guzman J."/>
            <person name="Poehlein A."/>
            <person name="Glaeser S.P."/>
            <person name="Schwengers O."/>
            <person name="Blom J."/>
            <person name="Hollensteiner J."/>
            <person name="Kampfer P."/>
            <person name="Vilcinskas A."/>
        </authorList>
    </citation>
    <scope>NUCLEOTIDE SEQUENCE [LARGE SCALE GENOMIC DNA]</scope>
    <source>
        <strain evidence="1">G163CM</strain>
    </source>
</reference>
<evidence type="ECO:0000313" key="2">
    <source>
        <dbReference type="Proteomes" id="UP001199659"/>
    </source>
</evidence>
<dbReference type="EMBL" id="CP087880">
    <property type="protein sequence ID" value="UGS40425.1"/>
    <property type="molecule type" value="Genomic_DNA"/>
</dbReference>
<gene>
    <name evidence="1" type="ORF">G163CM_11230</name>
</gene>
<organism evidence="1 2">
    <name type="scientific">Pseudocitrobacter corydidari</name>
    <dbReference type="NCBI Taxonomy" id="2891570"/>
    <lineage>
        <taxon>Bacteria</taxon>
        <taxon>Pseudomonadati</taxon>
        <taxon>Pseudomonadota</taxon>
        <taxon>Gammaproteobacteria</taxon>
        <taxon>Enterobacterales</taxon>
        <taxon>Enterobacteriaceae</taxon>
        <taxon>Pseudocitrobacter</taxon>
    </lineage>
</organism>
<dbReference type="Proteomes" id="UP001199659">
    <property type="component" value="Chromosome"/>
</dbReference>
<evidence type="ECO:0000313" key="1">
    <source>
        <dbReference type="EMBL" id="UGS40425.1"/>
    </source>
</evidence>
<dbReference type="InterPro" id="IPR017030">
    <property type="entry name" value="Vir_effector_SfrC"/>
</dbReference>
<protein>
    <recommendedName>
        <fullName evidence="3">Virulence effector SrfC</fullName>
    </recommendedName>
</protein>
<accession>A0ABY3S1B9</accession>
<dbReference type="PIRSF" id="PIRSF034586">
    <property type="entry name" value="Vir_effector_SfrC"/>
    <property type="match status" value="1"/>
</dbReference>
<proteinExistence type="predicted"/>
<keyword evidence="2" id="KW-1185">Reference proteome</keyword>
<evidence type="ECO:0008006" key="3">
    <source>
        <dbReference type="Google" id="ProtNLM"/>
    </source>
</evidence>
<dbReference type="Pfam" id="PF10139">
    <property type="entry name" value="Virul_Fac"/>
    <property type="match status" value="2"/>
</dbReference>